<organism evidence="8 9">
    <name type="scientific">Geoalkalibacter ferrihydriticus DSM 17813</name>
    <dbReference type="NCBI Taxonomy" id="1121915"/>
    <lineage>
        <taxon>Bacteria</taxon>
        <taxon>Pseudomonadati</taxon>
        <taxon>Thermodesulfobacteriota</taxon>
        <taxon>Desulfuromonadia</taxon>
        <taxon>Desulfuromonadales</taxon>
        <taxon>Geoalkalibacteraceae</taxon>
        <taxon>Geoalkalibacter</taxon>
    </lineage>
</organism>
<evidence type="ECO:0000256" key="1">
    <source>
        <dbReference type="ARBA" id="ARBA00004196"/>
    </source>
</evidence>
<keyword evidence="3" id="KW-0813">Transport</keyword>
<feature type="coiled-coil region" evidence="4">
    <location>
        <begin position="109"/>
        <end position="216"/>
    </location>
</feature>
<evidence type="ECO:0000313" key="8">
    <source>
        <dbReference type="EMBL" id="KIH76154.1"/>
    </source>
</evidence>
<dbReference type="Gene3D" id="2.40.420.20">
    <property type="match status" value="1"/>
</dbReference>
<dbReference type="NCBIfam" id="TIGR01730">
    <property type="entry name" value="RND_mfp"/>
    <property type="match status" value="1"/>
</dbReference>
<evidence type="ECO:0000256" key="3">
    <source>
        <dbReference type="ARBA" id="ARBA00022448"/>
    </source>
</evidence>
<accession>A0A0C2DRT0</accession>
<dbReference type="PANTHER" id="PTHR30469">
    <property type="entry name" value="MULTIDRUG RESISTANCE PROTEIN MDTA"/>
    <property type="match status" value="1"/>
</dbReference>
<dbReference type="Pfam" id="PF25954">
    <property type="entry name" value="Beta-barrel_RND_2"/>
    <property type="match status" value="1"/>
</dbReference>
<proteinExistence type="inferred from homology"/>
<dbReference type="Gene3D" id="2.40.50.100">
    <property type="match status" value="1"/>
</dbReference>
<name>A0A0C2DRT0_9BACT</name>
<dbReference type="InterPro" id="IPR058625">
    <property type="entry name" value="MdtA-like_BSH"/>
</dbReference>
<dbReference type="InterPro" id="IPR058627">
    <property type="entry name" value="MdtA-like_C"/>
</dbReference>
<evidence type="ECO:0000256" key="2">
    <source>
        <dbReference type="ARBA" id="ARBA00009477"/>
    </source>
</evidence>
<feature type="domain" description="Multidrug resistance protein MdtA-like C-terminal permuted SH3" evidence="7">
    <location>
        <begin position="325"/>
        <end position="383"/>
    </location>
</feature>
<keyword evidence="4" id="KW-0175">Coiled coil</keyword>
<feature type="domain" description="Multidrug resistance protein MdtA-like barrel-sandwich hybrid" evidence="5">
    <location>
        <begin position="78"/>
        <end position="237"/>
    </location>
</feature>
<comment type="caution">
    <text evidence="8">The sequence shown here is derived from an EMBL/GenBank/DDBJ whole genome shotgun (WGS) entry which is preliminary data.</text>
</comment>
<keyword evidence="9" id="KW-1185">Reference proteome</keyword>
<dbReference type="InterPro" id="IPR006143">
    <property type="entry name" value="RND_pump_MFP"/>
</dbReference>
<reference evidence="8 9" key="1">
    <citation type="submission" date="2014-12" db="EMBL/GenBank/DDBJ databases">
        <title>Genomes of Geoalkalibacter ferrihydriticus and Geoalkalibacter subterraneus, two haloalkaliphilic metal-reducing members of the Geobacteraceae.</title>
        <authorList>
            <person name="Badalamenti J.P."/>
            <person name="Torres C.I."/>
            <person name="Krajmalnik-Brown R."/>
            <person name="Bond D.R."/>
        </authorList>
    </citation>
    <scope>NUCLEOTIDE SEQUENCE [LARGE SCALE GENOMIC DNA]</scope>
    <source>
        <strain evidence="8 9">DSM 17813</strain>
    </source>
</reference>
<dbReference type="Gene3D" id="2.40.30.170">
    <property type="match status" value="1"/>
</dbReference>
<gene>
    <name evidence="8" type="ORF">GFER_13130</name>
</gene>
<dbReference type="GO" id="GO:0015562">
    <property type="term" value="F:efflux transmembrane transporter activity"/>
    <property type="evidence" value="ECO:0007669"/>
    <property type="project" value="TreeGrafter"/>
</dbReference>
<feature type="domain" description="CusB-like beta-barrel" evidence="6">
    <location>
        <begin position="251"/>
        <end position="317"/>
    </location>
</feature>
<dbReference type="RefSeq" id="WP_040100112.1">
    <property type="nucleotide sequence ID" value="NZ_JWJD01000005.1"/>
</dbReference>
<dbReference type="SUPFAM" id="SSF111369">
    <property type="entry name" value="HlyD-like secretion proteins"/>
    <property type="match status" value="2"/>
</dbReference>
<dbReference type="PANTHER" id="PTHR30469:SF15">
    <property type="entry name" value="HLYD FAMILY OF SECRETION PROTEINS"/>
    <property type="match status" value="1"/>
</dbReference>
<evidence type="ECO:0000256" key="4">
    <source>
        <dbReference type="SAM" id="Coils"/>
    </source>
</evidence>
<dbReference type="InterPro" id="IPR058792">
    <property type="entry name" value="Beta-barrel_RND_2"/>
</dbReference>
<dbReference type="Pfam" id="PF25917">
    <property type="entry name" value="BSH_RND"/>
    <property type="match status" value="1"/>
</dbReference>
<dbReference type="Gene3D" id="1.10.287.470">
    <property type="entry name" value="Helix hairpin bin"/>
    <property type="match status" value="1"/>
</dbReference>
<comment type="subcellular location">
    <subcellularLocation>
        <location evidence="1">Cell envelope</location>
    </subcellularLocation>
</comment>
<evidence type="ECO:0000313" key="9">
    <source>
        <dbReference type="Proteomes" id="UP000035068"/>
    </source>
</evidence>
<sequence length="384" mass="41043">MGKTLKRLAPVLIGGLVLILLILYMGGVFRTGLIGPQDSRTLEPLRVQEGDQRVQARLVQRSQSHAAVGTVQSRTEGHVAAQVMARVQSVAVRSGEAVTLGQLLMELDDRELSARRQQTREALNAARQQQVQAERQVEAAAAVYQRALAQHQRISQFLAAGAATTQDMEQVEAELRQAQAAQAQAEAAVHQARAGIEQARQRLDEAEVALGHARILSPLAGQVVERHVDPGDLALPGKILLTLHSGTALRLEALVPEGLIGRLALGQEVDVEIAGQDLIGRVDEVVPAADPQARTFLVKVSLPQTASLYPGMFGRLSVPLDPRPAVLVPAQAVQRVGQLEMVRIEDDAQVRTLLVTTGARIGGEVEILSGLKGGETLLMGGAQP</sequence>
<evidence type="ECO:0000259" key="6">
    <source>
        <dbReference type="Pfam" id="PF25954"/>
    </source>
</evidence>
<dbReference type="Pfam" id="PF25967">
    <property type="entry name" value="RND-MFP_C"/>
    <property type="match status" value="1"/>
</dbReference>
<evidence type="ECO:0000259" key="5">
    <source>
        <dbReference type="Pfam" id="PF25917"/>
    </source>
</evidence>
<dbReference type="AlphaFoldDB" id="A0A0C2DRT0"/>
<evidence type="ECO:0000259" key="7">
    <source>
        <dbReference type="Pfam" id="PF25967"/>
    </source>
</evidence>
<dbReference type="Proteomes" id="UP000035068">
    <property type="component" value="Unassembled WGS sequence"/>
</dbReference>
<comment type="similarity">
    <text evidence="2">Belongs to the membrane fusion protein (MFP) (TC 8.A.1) family.</text>
</comment>
<protein>
    <submittedName>
        <fullName evidence="8">Uncharacterized protein</fullName>
    </submittedName>
</protein>
<dbReference type="GO" id="GO:1990281">
    <property type="term" value="C:efflux pump complex"/>
    <property type="evidence" value="ECO:0007669"/>
    <property type="project" value="TreeGrafter"/>
</dbReference>
<dbReference type="EMBL" id="JWJD01000005">
    <property type="protein sequence ID" value="KIH76154.1"/>
    <property type="molecule type" value="Genomic_DNA"/>
</dbReference>